<feature type="domain" description="Ig-like" evidence="2">
    <location>
        <begin position="235"/>
        <end position="323"/>
    </location>
</feature>
<dbReference type="SUPFAM" id="SSF48726">
    <property type="entry name" value="Immunoglobulin"/>
    <property type="match status" value="2"/>
</dbReference>
<keyword evidence="4" id="KW-1185">Reference proteome</keyword>
<evidence type="ECO:0000313" key="4">
    <source>
        <dbReference type="Proteomes" id="UP001152803"/>
    </source>
</evidence>
<dbReference type="PANTHER" id="PTHR11422">
    <property type="entry name" value="T-CELL SURFACE GLYCOPROTEIN CD4"/>
    <property type="match status" value="1"/>
</dbReference>
<evidence type="ECO:0000259" key="2">
    <source>
        <dbReference type="PROSITE" id="PS50835"/>
    </source>
</evidence>
<comment type="caution">
    <text evidence="3">The sequence shown here is derived from an EMBL/GenBank/DDBJ whole genome shotgun (WGS) entry which is preliminary data.</text>
</comment>
<dbReference type="SMART" id="SM00409">
    <property type="entry name" value="IG"/>
    <property type="match status" value="3"/>
</dbReference>
<keyword evidence="1" id="KW-0472">Membrane</keyword>
<dbReference type="EMBL" id="JAFJMO010000015">
    <property type="protein sequence ID" value="KAJ8255967.1"/>
    <property type="molecule type" value="Genomic_DNA"/>
</dbReference>
<evidence type="ECO:0000313" key="3">
    <source>
        <dbReference type="EMBL" id="KAJ8255967.1"/>
    </source>
</evidence>
<protein>
    <recommendedName>
        <fullName evidence="2">Ig-like domain-containing protein</fullName>
    </recommendedName>
</protein>
<dbReference type="Proteomes" id="UP001152803">
    <property type="component" value="Unassembled WGS sequence"/>
</dbReference>
<sequence length="528" mass="58922">MVKGSGSVGLTHQCVPIWILFFCHMISAEVLKSSIYFTEDKWKTQIVQAPALTNGTEFSWEWKPHHGGQNSTQLATVTMPSQRFSWKRACAFWKEAPFDIGMYKVFLNAGVFSFKQTKPAVALLARFEVFAVRLSPFPEVQVGLDVSSRCEISRLPKSVILQWERKGDARVNTTRLYNNSAYIIIHNANLQCNGEYTCSVRKDNGRLIVHAVSTLRVTKYTYGKHGTLYRSSYNSNEVELTCQSTREYQTAKWSWEQPAKALETLASADKDKSVQIERKTDRRRFSFSAFNGKHFSLRIAPVMFEDSGLYTCHFEHYNFALVTLVNIQVSVEPPGAVSRHEPAVLTCEVSDVTERLTLVWLRMEGHRGVLVKQEVLEMSKSVGSLSLTLPGLTGDQLHWECAVFTESMLRARAPVHLTLQAGNMALIVAVCVGVAMLASALLLFYYRRRTAAALGASPGTGNDTSIPLDAISSEVTDLLDKGDKAVGTEVLYSSVILGVPSSDQRKRFPATASERQSENVVYSVFNIT</sequence>
<dbReference type="InterPro" id="IPR036179">
    <property type="entry name" value="Ig-like_dom_sf"/>
</dbReference>
<dbReference type="InterPro" id="IPR013106">
    <property type="entry name" value="Ig_V-set"/>
</dbReference>
<dbReference type="InterPro" id="IPR013783">
    <property type="entry name" value="Ig-like_fold"/>
</dbReference>
<name>A0A9Q1D1T2_CONCO</name>
<keyword evidence="1" id="KW-1133">Transmembrane helix</keyword>
<dbReference type="Pfam" id="PF07686">
    <property type="entry name" value="V-set"/>
    <property type="match status" value="1"/>
</dbReference>
<dbReference type="InterPro" id="IPR007110">
    <property type="entry name" value="Ig-like_dom"/>
</dbReference>
<feature type="domain" description="Ig-like" evidence="2">
    <location>
        <begin position="119"/>
        <end position="213"/>
    </location>
</feature>
<dbReference type="AlphaFoldDB" id="A0A9Q1D1T2"/>
<organism evidence="3 4">
    <name type="scientific">Conger conger</name>
    <name type="common">Conger eel</name>
    <name type="synonym">Muraena conger</name>
    <dbReference type="NCBI Taxonomy" id="82655"/>
    <lineage>
        <taxon>Eukaryota</taxon>
        <taxon>Metazoa</taxon>
        <taxon>Chordata</taxon>
        <taxon>Craniata</taxon>
        <taxon>Vertebrata</taxon>
        <taxon>Euteleostomi</taxon>
        <taxon>Actinopterygii</taxon>
        <taxon>Neopterygii</taxon>
        <taxon>Teleostei</taxon>
        <taxon>Anguilliformes</taxon>
        <taxon>Congridae</taxon>
        <taxon>Conger</taxon>
    </lineage>
</organism>
<proteinExistence type="predicted"/>
<gene>
    <name evidence="3" type="ORF">COCON_G00198310</name>
</gene>
<dbReference type="InterPro" id="IPR003599">
    <property type="entry name" value="Ig_sub"/>
</dbReference>
<dbReference type="PROSITE" id="PS50835">
    <property type="entry name" value="IG_LIKE"/>
    <property type="match status" value="2"/>
</dbReference>
<dbReference type="Gene3D" id="2.60.40.10">
    <property type="entry name" value="Immunoglobulins"/>
    <property type="match status" value="2"/>
</dbReference>
<keyword evidence="1" id="KW-0812">Transmembrane</keyword>
<dbReference type="OrthoDB" id="9937043at2759"/>
<feature type="transmembrane region" description="Helical" evidence="1">
    <location>
        <begin position="424"/>
        <end position="446"/>
    </location>
</feature>
<reference evidence="3" key="1">
    <citation type="journal article" date="2023" name="Science">
        <title>Genome structures resolve the early diversification of teleost fishes.</title>
        <authorList>
            <person name="Parey E."/>
            <person name="Louis A."/>
            <person name="Montfort J."/>
            <person name="Bouchez O."/>
            <person name="Roques C."/>
            <person name="Iampietro C."/>
            <person name="Lluch J."/>
            <person name="Castinel A."/>
            <person name="Donnadieu C."/>
            <person name="Desvignes T."/>
            <person name="Floi Bucao C."/>
            <person name="Jouanno E."/>
            <person name="Wen M."/>
            <person name="Mejri S."/>
            <person name="Dirks R."/>
            <person name="Jansen H."/>
            <person name="Henkel C."/>
            <person name="Chen W.J."/>
            <person name="Zahm M."/>
            <person name="Cabau C."/>
            <person name="Klopp C."/>
            <person name="Thompson A.W."/>
            <person name="Robinson-Rechavi M."/>
            <person name="Braasch I."/>
            <person name="Lecointre G."/>
            <person name="Bobe J."/>
            <person name="Postlethwait J.H."/>
            <person name="Berthelot C."/>
            <person name="Roest Crollius H."/>
            <person name="Guiguen Y."/>
        </authorList>
    </citation>
    <scope>NUCLEOTIDE SEQUENCE</scope>
    <source>
        <strain evidence="3">Concon-B</strain>
    </source>
</reference>
<accession>A0A9Q1D1T2</accession>
<dbReference type="PANTHER" id="PTHR11422:SF10">
    <property type="entry name" value="IG-LIKE DOMAIN-CONTAINING PROTEIN"/>
    <property type="match status" value="1"/>
</dbReference>
<dbReference type="SMART" id="SM00406">
    <property type="entry name" value="IGv"/>
    <property type="match status" value="1"/>
</dbReference>
<evidence type="ECO:0000256" key="1">
    <source>
        <dbReference type="SAM" id="Phobius"/>
    </source>
</evidence>